<dbReference type="AlphaFoldDB" id="A0A0F7SIE2"/>
<organism evidence="1">
    <name type="scientific">Phaffia rhodozyma</name>
    <name type="common">Yeast</name>
    <name type="synonym">Xanthophyllomyces dendrorhous</name>
    <dbReference type="NCBI Taxonomy" id="264483"/>
    <lineage>
        <taxon>Eukaryota</taxon>
        <taxon>Fungi</taxon>
        <taxon>Dikarya</taxon>
        <taxon>Basidiomycota</taxon>
        <taxon>Agaricomycotina</taxon>
        <taxon>Tremellomycetes</taxon>
        <taxon>Cystofilobasidiales</taxon>
        <taxon>Mrakiaceae</taxon>
        <taxon>Phaffia</taxon>
    </lineage>
</organism>
<dbReference type="SUPFAM" id="SSF55961">
    <property type="entry name" value="Bet v1-like"/>
    <property type="match status" value="1"/>
</dbReference>
<accession>A0A0F7SIE2</accession>
<name>A0A0F7SIE2_PHARH</name>
<proteinExistence type="predicted"/>
<evidence type="ECO:0008006" key="2">
    <source>
        <dbReference type="Google" id="ProtNLM"/>
    </source>
</evidence>
<sequence length="148" mass="15894">MSKVSTVKTFTETAATLISLIQSIPTLLSLNPHIDEVTPDPADTNAYDITATFPSPVGLGTMVSKYRSVFTITQDGIEFLSIGSDTGIKTATKWSVKDVPGSGSEVTKVDQVDGPWILRQFVVGKLKKTSEVMMENLKNEAAKKGSAQ</sequence>
<evidence type="ECO:0000313" key="1">
    <source>
        <dbReference type="EMBL" id="CDZ98691.1"/>
    </source>
</evidence>
<reference evidence="1" key="1">
    <citation type="submission" date="2014-08" db="EMBL/GenBank/DDBJ databases">
        <authorList>
            <person name="Sharma Rahul"/>
            <person name="Thines Marco"/>
        </authorList>
    </citation>
    <scope>NUCLEOTIDE SEQUENCE</scope>
</reference>
<dbReference type="EMBL" id="LN483345">
    <property type="protein sequence ID" value="CDZ98691.1"/>
    <property type="molecule type" value="Genomic_DNA"/>
</dbReference>
<protein>
    <recommendedName>
        <fullName evidence="2">Polyketide cyclase/dehydrase</fullName>
    </recommendedName>
</protein>